<evidence type="ECO:0000313" key="6">
    <source>
        <dbReference type="EMBL" id="TXR56358.1"/>
    </source>
</evidence>
<proteinExistence type="inferred from homology"/>
<evidence type="ECO:0000256" key="3">
    <source>
        <dbReference type="ARBA" id="ARBA00022801"/>
    </source>
</evidence>
<reference evidence="6 7" key="1">
    <citation type="submission" date="2019-07" db="EMBL/GenBank/DDBJ databases">
        <title>Quadrisphaera sp. strain DD2A genome sequencing and assembly.</title>
        <authorList>
            <person name="Kim I."/>
        </authorList>
    </citation>
    <scope>NUCLEOTIDE SEQUENCE [LARGE SCALE GENOMIC DNA]</scope>
    <source>
        <strain evidence="6 7">DD2A</strain>
    </source>
</reference>
<dbReference type="SMART" id="SM01208">
    <property type="entry name" value="G5"/>
    <property type="match status" value="1"/>
</dbReference>
<comment type="similarity">
    <text evidence="1">Belongs to the transglycosylase family. Rpf subfamily.</text>
</comment>
<dbReference type="AlphaFoldDB" id="A0A5C8ZGL9"/>
<protein>
    <submittedName>
        <fullName evidence="6">DUF348 domain-containing protein</fullName>
    </submittedName>
</protein>
<comment type="caution">
    <text evidence="6">The sequence shown here is derived from an EMBL/GenBank/DDBJ whole genome shotgun (WGS) entry which is preliminary data.</text>
</comment>
<keyword evidence="2" id="KW-0732">Signal</keyword>
<dbReference type="Proteomes" id="UP000321234">
    <property type="component" value="Unassembled WGS sequence"/>
</dbReference>
<dbReference type="SUPFAM" id="SSF53955">
    <property type="entry name" value="Lysozyme-like"/>
    <property type="match status" value="1"/>
</dbReference>
<dbReference type="Pfam" id="PF03990">
    <property type="entry name" value="DUF348"/>
    <property type="match status" value="3"/>
</dbReference>
<organism evidence="6 7">
    <name type="scientific">Quadrisphaera setariae</name>
    <dbReference type="NCBI Taxonomy" id="2593304"/>
    <lineage>
        <taxon>Bacteria</taxon>
        <taxon>Bacillati</taxon>
        <taxon>Actinomycetota</taxon>
        <taxon>Actinomycetes</taxon>
        <taxon>Kineosporiales</taxon>
        <taxon>Kineosporiaceae</taxon>
        <taxon>Quadrisphaera</taxon>
    </lineage>
</organism>
<dbReference type="Gene3D" id="2.20.230.10">
    <property type="entry name" value="Resuscitation-promoting factor rpfb"/>
    <property type="match status" value="1"/>
</dbReference>
<feature type="region of interest" description="Disordered" evidence="4">
    <location>
        <begin position="1"/>
        <end position="98"/>
    </location>
</feature>
<feature type="domain" description="G5" evidence="5">
    <location>
        <begin position="305"/>
        <end position="386"/>
    </location>
</feature>
<dbReference type="InterPro" id="IPR023346">
    <property type="entry name" value="Lysozyme-like_dom_sf"/>
</dbReference>
<dbReference type="Pfam" id="PF07501">
    <property type="entry name" value="G5"/>
    <property type="match status" value="1"/>
</dbReference>
<evidence type="ECO:0000259" key="5">
    <source>
        <dbReference type="PROSITE" id="PS51109"/>
    </source>
</evidence>
<evidence type="ECO:0000313" key="7">
    <source>
        <dbReference type="Proteomes" id="UP000321234"/>
    </source>
</evidence>
<dbReference type="CDD" id="cd13925">
    <property type="entry name" value="RPF"/>
    <property type="match status" value="1"/>
</dbReference>
<sequence>MSTQTVTLPPGCATEEAWEGQETFNIPRPRRRGLDESGTSTYGRTPTAGIGNVPDDDSLSETAPLPSHRGRRRAEPPARAPRRQAAARERRPVPVPGDTEARELVRLIPSGRATRIAGQAVVVTALVAGTAAWAANDTTVNLDVDGRTQQVRMFGTTVDAALSAADVELGSRDAVSLPETAKVGDGDTIVVRHARPITLTVDGKTQTRWTTALTVGDALSDLQVRADGAAVSASRSAPLGRAGMALTVSTPKTVQVTVDGATTPVTSTGATYADLLQAAGVTLGPDDEASAPLTDTVVDGAALQVFRIVKQKVTEDSAIPFETQSTESGDLYKGDTDITTKGVKGVQQTTFEVVTKDGQQVSKNQVGAPKVTTPPVTQVQVTGTKEKPAPAAAPAVGGGSVWDAIAKCESGGNWSINTGNGYYGGLQFSQGTWRAYGGAGSASSASREEQIAVAQKVQAAQGWGAWPSCTRKLGLR</sequence>
<dbReference type="PROSITE" id="PS51109">
    <property type="entry name" value="G5"/>
    <property type="match status" value="1"/>
</dbReference>
<dbReference type="Pfam" id="PF06737">
    <property type="entry name" value="Transglycosylas"/>
    <property type="match status" value="1"/>
</dbReference>
<evidence type="ECO:0000256" key="1">
    <source>
        <dbReference type="ARBA" id="ARBA00010830"/>
    </source>
</evidence>
<keyword evidence="7" id="KW-1185">Reference proteome</keyword>
<dbReference type="Gene3D" id="1.10.530.10">
    <property type="match status" value="1"/>
</dbReference>
<evidence type="ECO:0000256" key="4">
    <source>
        <dbReference type="SAM" id="MobiDB-lite"/>
    </source>
</evidence>
<dbReference type="InterPro" id="IPR007137">
    <property type="entry name" value="DUF348"/>
</dbReference>
<gene>
    <name evidence="6" type="ORF">FMM08_09630</name>
</gene>
<dbReference type="GO" id="GO:0016787">
    <property type="term" value="F:hydrolase activity"/>
    <property type="evidence" value="ECO:0007669"/>
    <property type="project" value="UniProtKB-KW"/>
</dbReference>
<name>A0A5C8ZGL9_9ACTN</name>
<dbReference type="InterPro" id="IPR010618">
    <property type="entry name" value="RPF"/>
</dbReference>
<dbReference type="InterPro" id="IPR011098">
    <property type="entry name" value="G5_dom"/>
</dbReference>
<evidence type="ECO:0000256" key="2">
    <source>
        <dbReference type="ARBA" id="ARBA00022729"/>
    </source>
</evidence>
<accession>A0A5C8ZGL9</accession>
<keyword evidence="3" id="KW-0378">Hydrolase</keyword>
<dbReference type="EMBL" id="VKAC01000005">
    <property type="protein sequence ID" value="TXR56358.1"/>
    <property type="molecule type" value="Genomic_DNA"/>
</dbReference>
<dbReference type="OrthoDB" id="1404170at2"/>